<accession>A0A0N8PRJ7</accession>
<evidence type="ECO:0000313" key="1">
    <source>
        <dbReference type="EMBL" id="KPV50117.1"/>
    </source>
</evidence>
<comment type="caution">
    <text evidence="1">The sequence shown here is derived from an EMBL/GenBank/DDBJ whole genome shotgun (WGS) entry which is preliminary data.</text>
</comment>
<protein>
    <submittedName>
        <fullName evidence="1">Uncharacterized protein</fullName>
    </submittedName>
</protein>
<reference evidence="1 2" key="1">
    <citation type="submission" date="2015-09" db="EMBL/GenBank/DDBJ databases">
        <title>Draft genome sequence of Kouleothrix aurantiaca JCM 19913.</title>
        <authorList>
            <person name="Hemp J."/>
        </authorList>
    </citation>
    <scope>NUCLEOTIDE SEQUENCE [LARGE SCALE GENOMIC DNA]</scope>
    <source>
        <strain evidence="1 2">COM-B</strain>
    </source>
</reference>
<dbReference type="Proteomes" id="UP000050509">
    <property type="component" value="Unassembled WGS sequence"/>
</dbReference>
<organism evidence="1 2">
    <name type="scientific">Kouleothrix aurantiaca</name>
    <dbReference type="NCBI Taxonomy" id="186479"/>
    <lineage>
        <taxon>Bacteria</taxon>
        <taxon>Bacillati</taxon>
        <taxon>Chloroflexota</taxon>
        <taxon>Chloroflexia</taxon>
        <taxon>Chloroflexales</taxon>
        <taxon>Roseiflexineae</taxon>
        <taxon>Roseiflexaceae</taxon>
        <taxon>Kouleothrix</taxon>
    </lineage>
</organism>
<proteinExistence type="predicted"/>
<gene>
    <name evidence="1" type="ORF">SE17_28805</name>
</gene>
<evidence type="ECO:0000313" key="2">
    <source>
        <dbReference type="Proteomes" id="UP000050509"/>
    </source>
</evidence>
<dbReference type="AlphaFoldDB" id="A0A0N8PRJ7"/>
<keyword evidence="2" id="KW-1185">Reference proteome</keyword>
<name>A0A0N8PRJ7_9CHLR</name>
<feature type="non-terminal residue" evidence="1">
    <location>
        <position position="1"/>
    </location>
</feature>
<dbReference type="EMBL" id="LJCR01001571">
    <property type="protein sequence ID" value="KPV50117.1"/>
    <property type="molecule type" value="Genomic_DNA"/>
</dbReference>
<sequence>MPPIITITTPINAYSCLGAHIAGPARVCYDPSAPLSQEAWIESIWPVLHYDYPIVPPPRKDATLVHLNSNHQRANRYAQRNHTGAEEKQVLLVRQPAGVYERGWRVVQTTGPAWVVVASKETGVDPQPCGAWVWLQTYHPVVIDCIVETQHELAAPALVAV</sequence>